<dbReference type="AlphaFoldDB" id="C0GJ59"/>
<dbReference type="PANTHER" id="PTHR42734">
    <property type="entry name" value="METAL TRANSPORT SYSTEM ATP-BINDING PROTEIN TM_0124-RELATED"/>
    <property type="match status" value="1"/>
</dbReference>
<evidence type="ECO:0000256" key="2">
    <source>
        <dbReference type="ARBA" id="ARBA00022448"/>
    </source>
</evidence>
<evidence type="ECO:0000259" key="5">
    <source>
        <dbReference type="PROSITE" id="PS50893"/>
    </source>
</evidence>
<dbReference type="Pfam" id="PF00005">
    <property type="entry name" value="ABC_tran"/>
    <property type="match status" value="1"/>
</dbReference>
<dbReference type="GO" id="GO:0016887">
    <property type="term" value="F:ATP hydrolysis activity"/>
    <property type="evidence" value="ECO:0007669"/>
    <property type="project" value="InterPro"/>
</dbReference>
<evidence type="ECO:0000313" key="7">
    <source>
        <dbReference type="Proteomes" id="UP000006443"/>
    </source>
</evidence>
<dbReference type="InterPro" id="IPR027417">
    <property type="entry name" value="P-loop_NTPase"/>
</dbReference>
<keyword evidence="7" id="KW-1185">Reference proteome</keyword>
<dbReference type="InterPro" id="IPR003439">
    <property type="entry name" value="ABC_transporter-like_ATP-bd"/>
</dbReference>
<dbReference type="CDD" id="cd03235">
    <property type="entry name" value="ABC_Metallic_Cations"/>
    <property type="match status" value="1"/>
</dbReference>
<keyword evidence="3" id="KW-0547">Nucleotide-binding</keyword>
<organism evidence="6 7">
    <name type="scientific">Dethiobacter alkaliphilus AHT 1</name>
    <dbReference type="NCBI Taxonomy" id="555088"/>
    <lineage>
        <taxon>Bacteria</taxon>
        <taxon>Bacillati</taxon>
        <taxon>Bacillota</taxon>
        <taxon>Dethiobacteria</taxon>
        <taxon>Dethiobacterales</taxon>
        <taxon>Dethiobacteraceae</taxon>
        <taxon>Dethiobacter</taxon>
    </lineage>
</organism>
<dbReference type="RefSeq" id="WP_008517988.1">
    <property type="nucleotide sequence ID" value="NZ_ACJM01000014.1"/>
</dbReference>
<evidence type="ECO:0000256" key="4">
    <source>
        <dbReference type="ARBA" id="ARBA00022840"/>
    </source>
</evidence>
<dbReference type="STRING" id="555088.DealDRAFT_2518"/>
<proteinExistence type="inferred from homology"/>
<dbReference type="PROSITE" id="PS00211">
    <property type="entry name" value="ABC_TRANSPORTER_1"/>
    <property type="match status" value="1"/>
</dbReference>
<dbReference type="PROSITE" id="PS50893">
    <property type="entry name" value="ABC_TRANSPORTER_2"/>
    <property type="match status" value="1"/>
</dbReference>
<evidence type="ECO:0000256" key="3">
    <source>
        <dbReference type="ARBA" id="ARBA00022741"/>
    </source>
</evidence>
<evidence type="ECO:0000313" key="6">
    <source>
        <dbReference type="EMBL" id="EEG76692.1"/>
    </source>
</evidence>
<dbReference type="SUPFAM" id="SSF52540">
    <property type="entry name" value="P-loop containing nucleoside triphosphate hydrolases"/>
    <property type="match status" value="1"/>
</dbReference>
<comment type="caution">
    <text evidence="6">The sequence shown here is derived from an EMBL/GenBank/DDBJ whole genome shotgun (WGS) entry which is preliminary data.</text>
</comment>
<dbReference type="GO" id="GO:0005524">
    <property type="term" value="F:ATP binding"/>
    <property type="evidence" value="ECO:0007669"/>
    <property type="project" value="UniProtKB-KW"/>
</dbReference>
<comment type="similarity">
    <text evidence="1">Belongs to the ABC transporter superfamily.</text>
</comment>
<accession>C0GJ59</accession>
<feature type="domain" description="ABC transporter" evidence="5">
    <location>
        <begin position="6"/>
        <end position="242"/>
    </location>
</feature>
<dbReference type="EMBL" id="ACJM01000014">
    <property type="protein sequence ID" value="EEG76692.1"/>
    <property type="molecule type" value="Genomic_DNA"/>
</dbReference>
<gene>
    <name evidence="6" type="ORF">DealDRAFT_2518</name>
</gene>
<keyword evidence="2" id="KW-0813">Transport</keyword>
<dbReference type="FunFam" id="3.40.50.300:FF:000134">
    <property type="entry name" value="Iron-enterobactin ABC transporter ATP-binding protein"/>
    <property type="match status" value="1"/>
</dbReference>
<sequence>MGEPVLKLEHVFFHYGRRLVLDDINLTVTPGDFLGIVGPNGSGKSTLLKIVLGLLQPTAGSVSLFGQSRKNFRQWSRIGYVAQNSTAFNYGFPATVREVVMSGLTASLGLLRFAGARERRRVAEVLEQTGVADLQDRLIGELSGGQQQRVFIARALVSRPELLILDEPTVGVDVEAQERFYELLETLRSEAGMTLMMVSHDIGVVTEQVDNVACLNKKMFFHGSPADFLSQDTLTRVYGPAARILHHAH</sequence>
<protein>
    <submittedName>
        <fullName evidence="6">ABC transporter related protein</fullName>
    </submittedName>
</protein>
<dbReference type="SMART" id="SM00382">
    <property type="entry name" value="AAA"/>
    <property type="match status" value="1"/>
</dbReference>
<reference evidence="6 7" key="1">
    <citation type="submission" date="2009-02" db="EMBL/GenBank/DDBJ databases">
        <title>Sequencing of the draft genome and assembly of Dethiobacter alkaliphilus AHT 1.</title>
        <authorList>
            <consortium name="US DOE Joint Genome Institute (JGI-PGF)"/>
            <person name="Lucas S."/>
            <person name="Copeland A."/>
            <person name="Lapidus A."/>
            <person name="Glavina del Rio T."/>
            <person name="Dalin E."/>
            <person name="Tice H."/>
            <person name="Bruce D."/>
            <person name="Goodwin L."/>
            <person name="Pitluck S."/>
            <person name="Larimer F."/>
            <person name="Land M.L."/>
            <person name="Hauser L."/>
            <person name="Muyzer G."/>
        </authorList>
    </citation>
    <scope>NUCLEOTIDE SEQUENCE [LARGE SCALE GENOMIC DNA]</scope>
    <source>
        <strain evidence="6 7">AHT 1</strain>
    </source>
</reference>
<dbReference type="InterPro" id="IPR003593">
    <property type="entry name" value="AAA+_ATPase"/>
</dbReference>
<keyword evidence="4" id="KW-0067">ATP-binding</keyword>
<dbReference type="PANTHER" id="PTHR42734:SF17">
    <property type="entry name" value="METAL TRANSPORT SYSTEM ATP-BINDING PROTEIN TM_0124-RELATED"/>
    <property type="match status" value="1"/>
</dbReference>
<dbReference type="OrthoDB" id="9799337at2"/>
<dbReference type="InterPro" id="IPR050153">
    <property type="entry name" value="Metal_Ion_Import_ABC"/>
</dbReference>
<dbReference type="InterPro" id="IPR017871">
    <property type="entry name" value="ABC_transporter-like_CS"/>
</dbReference>
<dbReference type="eggNOG" id="COG1121">
    <property type="taxonomic scope" value="Bacteria"/>
</dbReference>
<evidence type="ECO:0000256" key="1">
    <source>
        <dbReference type="ARBA" id="ARBA00005417"/>
    </source>
</evidence>
<dbReference type="Gene3D" id="3.40.50.300">
    <property type="entry name" value="P-loop containing nucleotide triphosphate hydrolases"/>
    <property type="match status" value="1"/>
</dbReference>
<name>C0GJ59_DETAL</name>
<dbReference type="Proteomes" id="UP000006443">
    <property type="component" value="Unassembled WGS sequence"/>
</dbReference>